<evidence type="ECO:0000313" key="1">
    <source>
        <dbReference type="EMBL" id="KKO19789.1"/>
    </source>
</evidence>
<proteinExistence type="predicted"/>
<gene>
    <name evidence="1" type="ORF">BROFUL_01516</name>
</gene>
<dbReference type="Proteomes" id="UP000034954">
    <property type="component" value="Unassembled WGS sequence"/>
</dbReference>
<organism evidence="1 2">
    <name type="scientific">Candidatus Brocadia fulgida</name>
    <dbReference type="NCBI Taxonomy" id="380242"/>
    <lineage>
        <taxon>Bacteria</taxon>
        <taxon>Pseudomonadati</taxon>
        <taxon>Planctomycetota</taxon>
        <taxon>Candidatus Brocadiia</taxon>
        <taxon>Candidatus Brocadiales</taxon>
        <taxon>Candidatus Brocadiaceae</taxon>
        <taxon>Candidatus Brocadia</taxon>
    </lineage>
</organism>
<keyword evidence="2" id="KW-1185">Reference proteome</keyword>
<accession>A0A0M2UZ88</accession>
<dbReference type="AlphaFoldDB" id="A0A0M2UZ88"/>
<comment type="caution">
    <text evidence="1">The sequence shown here is derived from an EMBL/GenBank/DDBJ whole genome shotgun (WGS) entry which is preliminary data.</text>
</comment>
<sequence length="72" mass="8587">MSETDRRLWPFGPVLYKESIDESWKAEYQMEKFFEIKSDYFAVTQTGKYSKLVSRLTVLNTITQKLVEKKQT</sequence>
<evidence type="ECO:0000313" key="2">
    <source>
        <dbReference type="Proteomes" id="UP000034954"/>
    </source>
</evidence>
<name>A0A0M2UZ88_9BACT</name>
<protein>
    <submittedName>
        <fullName evidence="1">Uncharacterized protein</fullName>
    </submittedName>
</protein>
<reference evidence="1 2" key="1">
    <citation type="journal article" date="2013" name="BMC Microbiol.">
        <title>Identification of the type II cytochrome c maturation pathway in anammox bacteria by comparative genomics.</title>
        <authorList>
            <person name="Ferousi C."/>
            <person name="Speth D.R."/>
            <person name="Reimann J."/>
            <person name="Op den Camp H.J."/>
            <person name="Allen J.W."/>
            <person name="Keltjens J.T."/>
            <person name="Jetten M.S."/>
        </authorList>
    </citation>
    <scope>NUCLEOTIDE SEQUENCE [LARGE SCALE GENOMIC DNA]</scope>
    <source>
        <strain evidence="1">RU1</strain>
    </source>
</reference>
<dbReference type="EMBL" id="LAQJ01000155">
    <property type="protein sequence ID" value="KKO19789.1"/>
    <property type="molecule type" value="Genomic_DNA"/>
</dbReference>